<dbReference type="GO" id="GO:0043190">
    <property type="term" value="C:ATP-binding cassette (ABC) transporter complex"/>
    <property type="evidence" value="ECO:0007669"/>
    <property type="project" value="InterPro"/>
</dbReference>
<dbReference type="GO" id="GO:0030288">
    <property type="term" value="C:outer membrane-bounded periplasmic space"/>
    <property type="evidence" value="ECO:0007669"/>
    <property type="project" value="UniProtKB-ARBA"/>
</dbReference>
<comment type="subcellular location">
    <subcellularLocation>
        <location evidence="1">Periplasm</location>
    </subcellularLocation>
</comment>
<feature type="signal peptide" evidence="4">
    <location>
        <begin position="1"/>
        <end position="45"/>
    </location>
</feature>
<evidence type="ECO:0000313" key="6">
    <source>
        <dbReference type="EMBL" id="SCB37365.1"/>
    </source>
</evidence>
<dbReference type="AlphaFoldDB" id="A0A1C3WBW9"/>
<gene>
    <name evidence="6" type="ORF">GA0061099_1005626</name>
</gene>
<evidence type="ECO:0000256" key="3">
    <source>
        <dbReference type="ARBA" id="ARBA00022729"/>
    </source>
</evidence>
<dbReference type="Gene3D" id="3.90.76.10">
    <property type="entry name" value="Dipeptide-binding Protein, Domain 1"/>
    <property type="match status" value="1"/>
</dbReference>
<dbReference type="InterPro" id="IPR030678">
    <property type="entry name" value="Peptide/Ni-bd"/>
</dbReference>
<feature type="chain" id="PRO_5008685307" evidence="4">
    <location>
        <begin position="46"/>
        <end position="538"/>
    </location>
</feature>
<evidence type="ECO:0000259" key="5">
    <source>
        <dbReference type="Pfam" id="PF00496"/>
    </source>
</evidence>
<proteinExistence type="inferred from homology"/>
<dbReference type="EMBL" id="FMAE01000005">
    <property type="protein sequence ID" value="SCB37365.1"/>
    <property type="molecule type" value="Genomic_DNA"/>
</dbReference>
<dbReference type="Proteomes" id="UP000183174">
    <property type="component" value="Unassembled WGS sequence"/>
</dbReference>
<dbReference type="FunFam" id="3.90.76.10:FF:000021">
    <property type="entry name" value="Putative ABC transporter substrate-binding protein"/>
    <property type="match status" value="1"/>
</dbReference>
<evidence type="ECO:0000256" key="4">
    <source>
        <dbReference type="SAM" id="SignalP"/>
    </source>
</evidence>
<dbReference type="PANTHER" id="PTHR30290">
    <property type="entry name" value="PERIPLASMIC BINDING COMPONENT OF ABC TRANSPORTER"/>
    <property type="match status" value="1"/>
</dbReference>
<dbReference type="CDD" id="cd08502">
    <property type="entry name" value="PBP2_NikA_DppA_OppA_like_16"/>
    <property type="match status" value="1"/>
</dbReference>
<sequence length="538" mass="58381">MGTNIAFFLLNANGWSKGKNTPMLKLKTFIPALFGLALVAAPAHAAGNLVAVLEAEIVTLDPHFSTAYISRTFGYMVFDTLFAKDAKGDIKPQMVQDWKVSPDGLTYTFTLRDGLKWHDGQPVTAADCVASLRRWGTRSALGRRIFAITASLEPVDAKTFVLTLKEPSGLVIDALGNPVSPVAFMMPERIARTPGDQRTTEIVGSGPFVYSKADHRTGDRMILKKFGDYVPRPEPADFLAGGKRVNVDTLEVRVIPDGATAASALQAGEIDFMQYAPFDLLPQLEKNTRVKLVNFTGGNMFAGAYRLNAASKPFDDPEIRRVLWKLVDQREVLDALGLDAKYATPCATYFTCGTTYESKAGTEAAAKPSIEAAKAALKATKYAGEPVVVMQANDLEAPRVSAQVLAERLKAAGFNVDLQVMDWASVLARRAKKEGWSVYGVHAGGFDLGSPLTNVMVAFNCADFTGWQCDARITPLMEAFAKAPAEADRKKIAGEIQAVMYDQAPGIPWGQFAQPAAYRATLRGLIPSAIPVFWNVEK</sequence>
<dbReference type="Pfam" id="PF00496">
    <property type="entry name" value="SBP_bac_5"/>
    <property type="match status" value="1"/>
</dbReference>
<comment type="similarity">
    <text evidence="2">Belongs to the bacterial solute-binding protein 5 family.</text>
</comment>
<dbReference type="GO" id="GO:1904680">
    <property type="term" value="F:peptide transmembrane transporter activity"/>
    <property type="evidence" value="ECO:0007669"/>
    <property type="project" value="TreeGrafter"/>
</dbReference>
<dbReference type="InterPro" id="IPR039424">
    <property type="entry name" value="SBP_5"/>
</dbReference>
<feature type="domain" description="Solute-binding protein family 5" evidence="5">
    <location>
        <begin position="90"/>
        <end position="456"/>
    </location>
</feature>
<reference evidence="6 7" key="1">
    <citation type="submission" date="2016-08" db="EMBL/GenBank/DDBJ databases">
        <authorList>
            <person name="Seilhamer J.J."/>
        </authorList>
    </citation>
    <scope>NUCLEOTIDE SEQUENCE [LARGE SCALE GENOMIC DNA]</scope>
    <source>
        <strain evidence="6 7">CCBAU 10071</strain>
    </source>
</reference>
<accession>A0A1C3WBW9</accession>
<protein>
    <submittedName>
        <fullName evidence="6">Peptide/nickel transport system substrate-binding protein</fullName>
    </submittedName>
</protein>
<dbReference type="GO" id="GO:0015833">
    <property type="term" value="P:peptide transport"/>
    <property type="evidence" value="ECO:0007669"/>
    <property type="project" value="TreeGrafter"/>
</dbReference>
<dbReference type="Gene3D" id="3.40.190.10">
    <property type="entry name" value="Periplasmic binding protein-like II"/>
    <property type="match status" value="1"/>
</dbReference>
<keyword evidence="3 4" id="KW-0732">Signal</keyword>
<organism evidence="6 7">
    <name type="scientific">Bradyrhizobium yuanmingense</name>
    <dbReference type="NCBI Taxonomy" id="108015"/>
    <lineage>
        <taxon>Bacteria</taxon>
        <taxon>Pseudomonadati</taxon>
        <taxon>Pseudomonadota</taxon>
        <taxon>Alphaproteobacteria</taxon>
        <taxon>Hyphomicrobiales</taxon>
        <taxon>Nitrobacteraceae</taxon>
        <taxon>Bradyrhizobium</taxon>
    </lineage>
</organism>
<name>A0A1C3WBW9_9BRAD</name>
<dbReference type="Gene3D" id="3.10.105.10">
    <property type="entry name" value="Dipeptide-binding Protein, Domain 3"/>
    <property type="match status" value="1"/>
</dbReference>
<dbReference type="PANTHER" id="PTHR30290:SF38">
    <property type="entry name" value="D,D-DIPEPTIDE-BINDING PERIPLASMIC PROTEIN DDPA-RELATED"/>
    <property type="match status" value="1"/>
</dbReference>
<evidence type="ECO:0000256" key="2">
    <source>
        <dbReference type="ARBA" id="ARBA00005695"/>
    </source>
</evidence>
<dbReference type="SUPFAM" id="SSF53850">
    <property type="entry name" value="Periplasmic binding protein-like II"/>
    <property type="match status" value="1"/>
</dbReference>
<dbReference type="InterPro" id="IPR000914">
    <property type="entry name" value="SBP_5_dom"/>
</dbReference>
<evidence type="ECO:0000256" key="1">
    <source>
        <dbReference type="ARBA" id="ARBA00004418"/>
    </source>
</evidence>
<dbReference type="PIRSF" id="PIRSF002741">
    <property type="entry name" value="MppA"/>
    <property type="match status" value="1"/>
</dbReference>
<evidence type="ECO:0000313" key="7">
    <source>
        <dbReference type="Proteomes" id="UP000183174"/>
    </source>
</evidence>